<organism evidence="3 4">
    <name type="scientific">Acidiphilium cryptum (strain JF-5)</name>
    <dbReference type="NCBI Taxonomy" id="349163"/>
    <lineage>
        <taxon>Bacteria</taxon>
        <taxon>Pseudomonadati</taxon>
        <taxon>Pseudomonadota</taxon>
        <taxon>Alphaproteobacteria</taxon>
        <taxon>Acetobacterales</taxon>
        <taxon>Acidocellaceae</taxon>
        <taxon>Acidiphilium</taxon>
    </lineage>
</organism>
<name>A5FTG1_ACICJ</name>
<dbReference type="HOGENOM" id="CLU_096418_0_1_5"/>
<dbReference type="RefSeq" id="WP_011930432.1">
    <property type="nucleotide sequence ID" value="NC_009467.1"/>
</dbReference>
<dbReference type="EMBL" id="CP000689">
    <property type="protein sequence ID" value="ABQ28893.1"/>
    <property type="molecule type" value="Genomic_DNA"/>
</dbReference>
<geneLocation type="plasmid" evidence="3 4">
    <name>pACRY01</name>
</geneLocation>
<gene>
    <name evidence="3" type="ordered locus">Acry_3278</name>
</gene>
<dbReference type="Proteomes" id="UP000000245">
    <property type="component" value="Plasmid pACRY01"/>
</dbReference>
<evidence type="ECO:0000313" key="4">
    <source>
        <dbReference type="Proteomes" id="UP000000245"/>
    </source>
</evidence>
<keyword evidence="3" id="KW-0614">Plasmid</keyword>
<dbReference type="InterPro" id="IPR058652">
    <property type="entry name" value="VapC50_C"/>
</dbReference>
<evidence type="ECO:0000259" key="2">
    <source>
        <dbReference type="Pfam" id="PF26343"/>
    </source>
</evidence>
<evidence type="ECO:0000259" key="1">
    <source>
        <dbReference type="Pfam" id="PF13470"/>
    </source>
</evidence>
<proteinExistence type="predicted"/>
<dbReference type="Pfam" id="PF13470">
    <property type="entry name" value="PIN_3"/>
    <property type="match status" value="1"/>
</dbReference>
<dbReference type="AlphaFoldDB" id="A5FTG1"/>
<accession>A5FTG1</accession>
<evidence type="ECO:0000313" key="3">
    <source>
        <dbReference type="EMBL" id="ABQ28893.1"/>
    </source>
</evidence>
<keyword evidence="4" id="KW-1185">Reference proteome</keyword>
<dbReference type="InterPro" id="IPR002716">
    <property type="entry name" value="PIN_dom"/>
</dbReference>
<dbReference type="Pfam" id="PF26343">
    <property type="entry name" value="VapC50_C"/>
    <property type="match status" value="1"/>
</dbReference>
<protein>
    <submittedName>
        <fullName evidence="3">Uncharacterized protein</fullName>
    </submittedName>
</protein>
<reference evidence="3 4" key="1">
    <citation type="submission" date="2007-05" db="EMBL/GenBank/DDBJ databases">
        <title>Complete sequence of plasmid1 pACRY01 of Acidiphilium cryptum JF-5.</title>
        <authorList>
            <consortium name="US DOE Joint Genome Institute"/>
            <person name="Copeland A."/>
            <person name="Lucas S."/>
            <person name="Lapidus A."/>
            <person name="Barry K."/>
            <person name="Detter J.C."/>
            <person name="Glavina del Rio T."/>
            <person name="Hammon N."/>
            <person name="Israni S."/>
            <person name="Dalin E."/>
            <person name="Tice H."/>
            <person name="Pitluck S."/>
            <person name="Sims D."/>
            <person name="Brettin T."/>
            <person name="Bruce D."/>
            <person name="Han C."/>
            <person name="Schmutz J."/>
            <person name="Larimer F."/>
            <person name="Land M."/>
            <person name="Hauser L."/>
            <person name="Kyrpides N."/>
            <person name="Kim E."/>
            <person name="Magnuson T."/>
            <person name="Richardson P."/>
        </authorList>
    </citation>
    <scope>NUCLEOTIDE SEQUENCE [LARGE SCALE GENOMIC DNA]</scope>
    <source>
        <strain evidence="4">JF-5</strain>
        <plasmid evidence="4">Plasmid pACRY01</plasmid>
    </source>
</reference>
<feature type="domain" description="VapC50 C-terminal" evidence="2">
    <location>
        <begin position="133"/>
        <end position="187"/>
    </location>
</feature>
<sequence>MKHIADRFVVVLDANVLYPFRMRDILLCFYHAGLFRGRWSKSILEEWTSNLLAEKPGLHHSIRSQLQKMSFEFPEALVTGYESLIGSLDLPDQNDRHVLAAAIRCGAQHIVTQNLNDFPPEALEPFSVEAIHPDEFLSRTFELYPTEATEILGKLRRSYQNPPYTPSEFVLDLTAKGLPKLASQIRPMRSFL</sequence>
<feature type="domain" description="PIN" evidence="1">
    <location>
        <begin position="10"/>
        <end position="115"/>
    </location>
</feature>
<dbReference type="KEGG" id="acr:Acry_3278"/>